<evidence type="ECO:0000256" key="6">
    <source>
        <dbReference type="ARBA" id="ARBA00023157"/>
    </source>
</evidence>
<organism evidence="12 13">
    <name type="scientific">Balaenoptera physalus</name>
    <name type="common">Fin whale</name>
    <name type="synonym">Balaena physalus</name>
    <dbReference type="NCBI Taxonomy" id="9770"/>
    <lineage>
        <taxon>Eukaryota</taxon>
        <taxon>Metazoa</taxon>
        <taxon>Chordata</taxon>
        <taxon>Craniata</taxon>
        <taxon>Vertebrata</taxon>
        <taxon>Euteleostomi</taxon>
        <taxon>Mammalia</taxon>
        <taxon>Eutheria</taxon>
        <taxon>Laurasiatheria</taxon>
        <taxon>Artiodactyla</taxon>
        <taxon>Whippomorpha</taxon>
        <taxon>Cetacea</taxon>
        <taxon>Mysticeti</taxon>
        <taxon>Balaenopteridae</taxon>
        <taxon>Balaenoptera</taxon>
    </lineage>
</organism>
<comment type="function">
    <text evidence="9">Myosin-binding protein which plays a role in cardiac function. Seems to regulate conduction in the atria and ventricular conduction systems.</text>
</comment>
<dbReference type="Pfam" id="PF07679">
    <property type="entry name" value="I-set"/>
    <property type="match status" value="2"/>
</dbReference>
<keyword evidence="2" id="KW-0488">Methylation</keyword>
<dbReference type="InterPro" id="IPR003961">
    <property type="entry name" value="FN3_dom"/>
</dbReference>
<evidence type="ECO:0000256" key="4">
    <source>
        <dbReference type="ARBA" id="ARBA00022553"/>
    </source>
</evidence>
<dbReference type="InterPro" id="IPR013098">
    <property type="entry name" value="Ig_I-set"/>
</dbReference>
<evidence type="ECO:0000256" key="2">
    <source>
        <dbReference type="ARBA" id="ARBA00022481"/>
    </source>
</evidence>
<evidence type="ECO:0000313" key="12">
    <source>
        <dbReference type="EMBL" id="KAB0393119.1"/>
    </source>
</evidence>
<dbReference type="AlphaFoldDB" id="A0A643BYM6"/>
<name>A0A643BYM6_BALPH</name>
<keyword evidence="7" id="KW-0393">Immunoglobulin domain</keyword>
<evidence type="ECO:0000259" key="11">
    <source>
        <dbReference type="PROSITE" id="PS50835"/>
    </source>
</evidence>
<dbReference type="GO" id="GO:0036379">
    <property type="term" value="C:myofilament"/>
    <property type="evidence" value="ECO:0007669"/>
    <property type="project" value="UniProtKB-ARBA"/>
</dbReference>
<keyword evidence="5" id="KW-0677">Repeat</keyword>
<evidence type="ECO:0000256" key="5">
    <source>
        <dbReference type="ARBA" id="ARBA00022737"/>
    </source>
</evidence>
<dbReference type="InterPro" id="IPR050964">
    <property type="entry name" value="Striated_Muscle_Regulatory"/>
</dbReference>
<sequence length="421" mass="45243">MEAATALEVASGSTPKVKEASLAEMLTEPRLHLGGGPSAPFPSSCPPQKVIHGDGEAPQDLGPDHQALKQTYIRKVGDTLNLLIPFQGKPQPQAICTHDGCALDTSHVSMWNGERDSILFIREAQRADSGHYQLRVQLGGLEATATIDTLVIGTVGGMGDDMVLGGSHPSLKRNQHREPGKRGCGTQWRAMPAAMLGPFREARLSSEYQVGGCLGLQRYPGVDSAPRHGNALLGYTVQKADTKSGLWLTALDRYHRASCTVSNLIVGNSYALRVFAENQCGLSQTASVTADLAHIQRADFSEAPKFSQPLADCTTVIGCDTQLFCCVHAYPKPKTIWLKNKMDIQGNPKYRALIHLGICSLEIHKPGPFDGGIYTCKAVNPLGEASVDCRVDVKGKGRTRTLGCNHLLSPQVGKSRAETQA</sequence>
<keyword evidence="3" id="KW-0963">Cytoplasm</keyword>
<dbReference type="InterPro" id="IPR036179">
    <property type="entry name" value="Ig-like_dom_sf"/>
</dbReference>
<dbReference type="SUPFAM" id="SSF49265">
    <property type="entry name" value="Fibronectin type III"/>
    <property type="match status" value="1"/>
</dbReference>
<proteinExistence type="inferred from homology"/>
<keyword evidence="6" id="KW-1015">Disulfide bond</keyword>
<dbReference type="PANTHER" id="PTHR13817">
    <property type="entry name" value="TITIN"/>
    <property type="match status" value="1"/>
</dbReference>
<dbReference type="CDD" id="cd00063">
    <property type="entry name" value="FN3"/>
    <property type="match status" value="1"/>
</dbReference>
<dbReference type="PANTHER" id="PTHR13817:SF49">
    <property type="entry name" value="MYOSIN-BINDING PROTEIN H"/>
    <property type="match status" value="1"/>
</dbReference>
<dbReference type="FunFam" id="2.60.40.10:FF:000062">
    <property type="entry name" value="Myosin-binding protein C, slow type"/>
    <property type="match status" value="1"/>
</dbReference>
<dbReference type="InterPro" id="IPR007110">
    <property type="entry name" value="Ig-like_dom"/>
</dbReference>
<feature type="domain" description="Ig-like" evidence="11">
    <location>
        <begin position="304"/>
        <end position="388"/>
    </location>
</feature>
<evidence type="ECO:0000256" key="7">
    <source>
        <dbReference type="ARBA" id="ARBA00023319"/>
    </source>
</evidence>
<dbReference type="InterPro" id="IPR013783">
    <property type="entry name" value="Ig-like_fold"/>
</dbReference>
<dbReference type="PROSITE" id="PS50835">
    <property type="entry name" value="IG_LIKE"/>
    <property type="match status" value="1"/>
</dbReference>
<evidence type="ECO:0000313" key="13">
    <source>
        <dbReference type="Proteomes" id="UP000437017"/>
    </source>
</evidence>
<comment type="caution">
    <text evidence="12">The sequence shown here is derived from an EMBL/GenBank/DDBJ whole genome shotgun (WGS) entry which is preliminary data.</text>
</comment>
<dbReference type="GO" id="GO:0045214">
    <property type="term" value="P:sarcomere organization"/>
    <property type="evidence" value="ECO:0007669"/>
    <property type="project" value="TreeGrafter"/>
</dbReference>
<evidence type="ECO:0000256" key="10">
    <source>
        <dbReference type="ARBA" id="ARBA00071003"/>
    </source>
</evidence>
<dbReference type="GO" id="GO:0031430">
    <property type="term" value="C:M band"/>
    <property type="evidence" value="ECO:0007669"/>
    <property type="project" value="TreeGrafter"/>
</dbReference>
<dbReference type="SUPFAM" id="SSF48726">
    <property type="entry name" value="Immunoglobulin"/>
    <property type="match status" value="2"/>
</dbReference>
<dbReference type="OrthoDB" id="6107607at2759"/>
<dbReference type="FunFam" id="2.60.40.10:FF:000031">
    <property type="entry name" value="Myosin-binding protein C, slow type"/>
    <property type="match status" value="1"/>
</dbReference>
<comment type="similarity">
    <text evidence="8">Belongs to the immunoglobulin superfamily. MyBP family.</text>
</comment>
<reference evidence="12 13" key="1">
    <citation type="journal article" date="2019" name="PLoS ONE">
        <title>Genomic analyses reveal an absence of contemporary introgressive admixture between fin whales and blue whales, despite known hybrids.</title>
        <authorList>
            <person name="Westbury M.V."/>
            <person name="Petersen B."/>
            <person name="Lorenzen E.D."/>
        </authorList>
    </citation>
    <scope>NUCLEOTIDE SEQUENCE [LARGE SCALE GENOMIC DNA]</scope>
    <source>
        <strain evidence="12">FinWhale-01</strain>
    </source>
</reference>
<keyword evidence="4" id="KW-0597">Phosphoprotein</keyword>
<accession>A0A643BYM6</accession>
<dbReference type="Gene3D" id="2.60.40.10">
    <property type="entry name" value="Immunoglobulins"/>
    <property type="match status" value="3"/>
</dbReference>
<gene>
    <name evidence="12" type="ORF">E2I00_010865</name>
</gene>
<dbReference type="FunFam" id="2.60.40.10:FF:000977">
    <property type="entry name" value="Myosin binding protein H like"/>
    <property type="match status" value="1"/>
</dbReference>
<evidence type="ECO:0000256" key="9">
    <source>
        <dbReference type="ARBA" id="ARBA00059357"/>
    </source>
</evidence>
<evidence type="ECO:0000256" key="1">
    <source>
        <dbReference type="ARBA" id="ARBA00004204"/>
    </source>
</evidence>
<protein>
    <recommendedName>
        <fullName evidence="10">Myosin-binding protein H-like</fullName>
    </recommendedName>
</protein>
<dbReference type="InterPro" id="IPR036116">
    <property type="entry name" value="FN3_sf"/>
</dbReference>
<dbReference type="Proteomes" id="UP000437017">
    <property type="component" value="Unassembled WGS sequence"/>
</dbReference>
<evidence type="ECO:0000256" key="3">
    <source>
        <dbReference type="ARBA" id="ARBA00022490"/>
    </source>
</evidence>
<keyword evidence="13" id="KW-1185">Reference proteome</keyword>
<dbReference type="SMART" id="SM00409">
    <property type="entry name" value="IG"/>
    <property type="match status" value="2"/>
</dbReference>
<dbReference type="EMBL" id="SGJD01003328">
    <property type="protein sequence ID" value="KAB0393119.1"/>
    <property type="molecule type" value="Genomic_DNA"/>
</dbReference>
<comment type="subcellular location">
    <subcellularLocation>
        <location evidence="1">Cytoplasm</location>
        <location evidence="1">Myofibril</location>
        <location evidence="1">Sarcomere</location>
    </subcellularLocation>
</comment>
<evidence type="ECO:0000256" key="8">
    <source>
        <dbReference type="ARBA" id="ARBA00038352"/>
    </source>
</evidence>
<dbReference type="InterPro" id="IPR003599">
    <property type="entry name" value="Ig_sub"/>
</dbReference>